<dbReference type="SUPFAM" id="SSF143120">
    <property type="entry name" value="YefM-like"/>
    <property type="match status" value="1"/>
</dbReference>
<accession>A0A1P8U581</accession>
<proteinExistence type="inferred from homology"/>
<dbReference type="OrthoDB" id="4419580at2"/>
<comment type="function">
    <text evidence="2">Antitoxin component of a type II toxin-antitoxin (TA) system.</text>
</comment>
<evidence type="ECO:0000256" key="1">
    <source>
        <dbReference type="ARBA" id="ARBA00009981"/>
    </source>
</evidence>
<protein>
    <recommendedName>
        <fullName evidence="2">Antitoxin</fullName>
    </recommendedName>
</protein>
<evidence type="ECO:0000313" key="3">
    <source>
        <dbReference type="EMBL" id="APZ33276.1"/>
    </source>
</evidence>
<keyword evidence="4" id="KW-1185">Reference proteome</keyword>
<dbReference type="STRING" id="36805.BOH66_02450"/>
<dbReference type="RefSeq" id="WP_076688971.1">
    <property type="nucleotide sequence ID" value="NZ_CP018762.1"/>
</dbReference>
<dbReference type="AlphaFoldDB" id="A0A1P8U581"/>
<sequence length="95" mass="10360">MTTISASEARQTLPAQLDRVQAGEQVAISRHGRIVAMLVHPDAVRPPRTAGAWRDADALAELLEAARATPLRTARMTRDRVDELVEAVHADRAGR</sequence>
<dbReference type="InterPro" id="IPR036165">
    <property type="entry name" value="YefM-like_sf"/>
</dbReference>
<organism evidence="3 4">
    <name type="scientific">Microbacterium aurum</name>
    <dbReference type="NCBI Taxonomy" id="36805"/>
    <lineage>
        <taxon>Bacteria</taxon>
        <taxon>Bacillati</taxon>
        <taxon>Actinomycetota</taxon>
        <taxon>Actinomycetes</taxon>
        <taxon>Micrococcales</taxon>
        <taxon>Microbacteriaceae</taxon>
        <taxon>Microbacterium</taxon>
    </lineage>
</organism>
<dbReference type="Gene3D" id="3.40.1620.10">
    <property type="entry name" value="YefM-like domain"/>
    <property type="match status" value="1"/>
</dbReference>
<reference evidence="3 4" key="1">
    <citation type="submission" date="2016-12" db="EMBL/GenBank/DDBJ databases">
        <title>Complete genome sequence of Microbacterium aurum KACC 15219.</title>
        <authorList>
            <person name="Jung Y."/>
            <person name="Shin J.-H."/>
            <person name="Lee Y.-J."/>
            <person name="Yi H."/>
            <person name="Bahn Y.-S."/>
            <person name="Kim J.F."/>
            <person name="Lee D.-W."/>
        </authorList>
    </citation>
    <scope>NUCLEOTIDE SEQUENCE [LARGE SCALE GENOMIC DNA]</scope>
    <source>
        <strain evidence="3 4">KACC 15219</strain>
    </source>
</reference>
<evidence type="ECO:0000256" key="2">
    <source>
        <dbReference type="RuleBase" id="RU362080"/>
    </source>
</evidence>
<dbReference type="Proteomes" id="UP000187185">
    <property type="component" value="Chromosome"/>
</dbReference>
<dbReference type="Pfam" id="PF02604">
    <property type="entry name" value="PhdYeFM_antitox"/>
    <property type="match status" value="1"/>
</dbReference>
<dbReference type="InterPro" id="IPR006442">
    <property type="entry name" value="Antitoxin_Phd/YefM"/>
</dbReference>
<evidence type="ECO:0000313" key="4">
    <source>
        <dbReference type="Proteomes" id="UP000187185"/>
    </source>
</evidence>
<comment type="similarity">
    <text evidence="1 2">Belongs to the phD/YefM antitoxin family.</text>
</comment>
<name>A0A1P8U581_9MICO</name>
<gene>
    <name evidence="3" type="ORF">BOH66_02450</name>
</gene>
<dbReference type="KEGG" id="maur:BOH66_02450"/>
<dbReference type="EMBL" id="CP018762">
    <property type="protein sequence ID" value="APZ33276.1"/>
    <property type="molecule type" value="Genomic_DNA"/>
</dbReference>